<feature type="region of interest" description="Disordered" evidence="1">
    <location>
        <begin position="165"/>
        <end position="197"/>
    </location>
</feature>
<proteinExistence type="predicted"/>
<gene>
    <name evidence="2" type="ORF">F511_07920</name>
</gene>
<organism evidence="2 3">
    <name type="scientific">Dorcoceras hygrometricum</name>
    <dbReference type="NCBI Taxonomy" id="472368"/>
    <lineage>
        <taxon>Eukaryota</taxon>
        <taxon>Viridiplantae</taxon>
        <taxon>Streptophyta</taxon>
        <taxon>Embryophyta</taxon>
        <taxon>Tracheophyta</taxon>
        <taxon>Spermatophyta</taxon>
        <taxon>Magnoliopsida</taxon>
        <taxon>eudicotyledons</taxon>
        <taxon>Gunneridae</taxon>
        <taxon>Pentapetalae</taxon>
        <taxon>asterids</taxon>
        <taxon>lamiids</taxon>
        <taxon>Lamiales</taxon>
        <taxon>Gesneriaceae</taxon>
        <taxon>Didymocarpoideae</taxon>
        <taxon>Trichosporeae</taxon>
        <taxon>Loxocarpinae</taxon>
        <taxon>Dorcoceras</taxon>
    </lineage>
</organism>
<dbReference type="OrthoDB" id="549883at2759"/>
<keyword evidence="3" id="KW-1185">Reference proteome</keyword>
<dbReference type="PANTHER" id="PTHR31805:SF16">
    <property type="entry name" value="FORMIN-LIKE PROTEIN (DUF1421)"/>
    <property type="match status" value="1"/>
</dbReference>
<reference evidence="2 3" key="1">
    <citation type="journal article" date="2015" name="Proc. Natl. Acad. Sci. U.S.A.">
        <title>The resurrection genome of Boea hygrometrica: A blueprint for survival of dehydration.</title>
        <authorList>
            <person name="Xiao L."/>
            <person name="Yang G."/>
            <person name="Zhang L."/>
            <person name="Yang X."/>
            <person name="Zhao S."/>
            <person name="Ji Z."/>
            <person name="Zhou Q."/>
            <person name="Hu M."/>
            <person name="Wang Y."/>
            <person name="Chen M."/>
            <person name="Xu Y."/>
            <person name="Jin H."/>
            <person name="Xiao X."/>
            <person name="Hu G."/>
            <person name="Bao F."/>
            <person name="Hu Y."/>
            <person name="Wan P."/>
            <person name="Li L."/>
            <person name="Deng X."/>
            <person name="Kuang T."/>
            <person name="Xiang C."/>
            <person name="Zhu J.K."/>
            <person name="Oliver M.J."/>
            <person name="He Y."/>
        </authorList>
    </citation>
    <scope>NUCLEOTIDE SEQUENCE [LARGE SCALE GENOMIC DNA]</scope>
    <source>
        <strain evidence="3">cv. XS01</strain>
    </source>
</reference>
<dbReference type="Proteomes" id="UP000250235">
    <property type="component" value="Unassembled WGS sequence"/>
</dbReference>
<evidence type="ECO:0000256" key="1">
    <source>
        <dbReference type="SAM" id="MobiDB-lite"/>
    </source>
</evidence>
<feature type="compositionally biased region" description="Low complexity" evidence="1">
    <location>
        <begin position="292"/>
        <end position="309"/>
    </location>
</feature>
<evidence type="ECO:0000313" key="3">
    <source>
        <dbReference type="Proteomes" id="UP000250235"/>
    </source>
</evidence>
<feature type="region of interest" description="Disordered" evidence="1">
    <location>
        <begin position="432"/>
        <end position="451"/>
    </location>
</feature>
<dbReference type="PANTHER" id="PTHR31805">
    <property type="entry name" value="RECEPTOR-LIKE KINASE, PUTATIVE (DUF1421)-RELATED"/>
    <property type="match status" value="1"/>
</dbReference>
<evidence type="ECO:0000313" key="2">
    <source>
        <dbReference type="EMBL" id="KZV46368.1"/>
    </source>
</evidence>
<name>A0A2Z7CHI4_9LAMI</name>
<dbReference type="EMBL" id="KQ995675">
    <property type="protein sequence ID" value="KZV46368.1"/>
    <property type="molecule type" value="Genomic_DNA"/>
</dbReference>
<dbReference type="AlphaFoldDB" id="A0A2Z7CHI4"/>
<accession>A0A2Z7CHI4</accession>
<feature type="region of interest" description="Disordered" evidence="1">
    <location>
        <begin position="282"/>
        <end position="324"/>
    </location>
</feature>
<sequence>MASGSSGRGGDSGSKGFDFGSDDILCSYEDYIQDENNVIHAGSSSKDMQKSRTSVFPTTTCSPPDESSFNQDVTLTVEKTMKKYTDDLMRFLEGISSRLSQLELYCYNLDKSIGEMHCDLVRDQDESDTKLNSLEKHIQEVHRSVQILRDKQELADAQKELAKLQLAQKESSSASNSRENEERASPPSSVAKKSENACDVHGRQQLAFVSHQIVPQPAQVEHQQPTIAAPSLISSQSISQAPAFYLPSQLTIQPVLSQAPQNQYLVTQSQLQDFSRIALQPTQSQLQESSRVVPQQAQTQRSQSYQVQSLPPYQQPGQPSVMETHIRSPSPPIYSSYLPSQSNQSPAEMMPSNMPMQVSFAVASLPGSGGPEAISYGYDTAGRPIQLHPSIHLNGGFVSQSGDGYVSSGPHCYTLPPGTPFLMFDGEVGRMHHPPPQPHLHQGAYPPTRTSLNLQRVPSANMEVPQSTQHSSLH</sequence>
<protein>
    <submittedName>
        <fullName evidence="2">Arginine-glutamic acid dipeptide repeats protein</fullName>
    </submittedName>
</protein>